<dbReference type="Proteomes" id="UP000694005">
    <property type="component" value="Chromosome A09"/>
</dbReference>
<proteinExistence type="predicted"/>
<protein>
    <recommendedName>
        <fullName evidence="1">THH1/TOM1/TOM3 domain-containing protein</fullName>
    </recommendedName>
</protein>
<reference evidence="3" key="1">
    <citation type="submission" date="2018-11" db="EMBL/GenBank/DDBJ databases">
        <authorList>
            <consortium name="Genoscope - CEA"/>
            <person name="William W."/>
        </authorList>
    </citation>
    <scope>NUCLEOTIDE SEQUENCE</scope>
</reference>
<feature type="domain" description="THH1/TOM1/TOM3" evidence="1">
    <location>
        <begin position="30"/>
        <end position="64"/>
    </location>
</feature>
<evidence type="ECO:0000313" key="2">
    <source>
        <dbReference type="EMBL" id="CAG7867004.1"/>
    </source>
</evidence>
<gene>
    <name evidence="3" type="ORF">BRAA09T41569Z</name>
    <name evidence="2" type="ORF">BRAPAZ1V2_A09P74710.2</name>
</gene>
<dbReference type="Pfam" id="PF06454">
    <property type="entry name" value="THH1_TOM1-3_dom"/>
    <property type="match status" value="1"/>
</dbReference>
<evidence type="ECO:0000313" key="3">
    <source>
        <dbReference type="EMBL" id="VDC63958.1"/>
    </source>
</evidence>
<name>A0A3P5YVM8_BRACM</name>
<dbReference type="EMBL" id="LS974625">
    <property type="protein sequence ID" value="CAG7867004.1"/>
    <property type="molecule type" value="Genomic_DNA"/>
</dbReference>
<sequence length="101" mass="11102">MRTGGLEAVQSLSSPSSSAAAVIALNLKDATSWWLDVNESPFWQDRILRILAGLYGIVSVIAVARSVSTDGLKESFFTIALWLILRWKPVQVVCNSSLHRD</sequence>
<evidence type="ECO:0000259" key="1">
    <source>
        <dbReference type="Pfam" id="PF06454"/>
    </source>
</evidence>
<dbReference type="EMBL" id="LR031568">
    <property type="protein sequence ID" value="VDC63958.1"/>
    <property type="molecule type" value="Genomic_DNA"/>
</dbReference>
<dbReference type="InterPro" id="IPR009457">
    <property type="entry name" value="THH1/TOM1/TOM3_dom"/>
</dbReference>
<dbReference type="AlphaFoldDB" id="A0A3P5YVM8"/>
<dbReference type="Gramene" id="A09p74710.2_BraZ1">
    <property type="protein sequence ID" value="A09p74710.2_BraZ1.CDS"/>
    <property type="gene ID" value="A09g74710.2_BraZ1"/>
</dbReference>
<organism evidence="3">
    <name type="scientific">Brassica campestris</name>
    <name type="common">Field mustard</name>
    <dbReference type="NCBI Taxonomy" id="3711"/>
    <lineage>
        <taxon>Eukaryota</taxon>
        <taxon>Viridiplantae</taxon>
        <taxon>Streptophyta</taxon>
        <taxon>Embryophyta</taxon>
        <taxon>Tracheophyta</taxon>
        <taxon>Spermatophyta</taxon>
        <taxon>Magnoliopsida</taxon>
        <taxon>eudicotyledons</taxon>
        <taxon>Gunneridae</taxon>
        <taxon>Pentapetalae</taxon>
        <taxon>rosids</taxon>
        <taxon>malvids</taxon>
        <taxon>Brassicales</taxon>
        <taxon>Brassicaceae</taxon>
        <taxon>Brassiceae</taxon>
        <taxon>Brassica</taxon>
    </lineage>
</organism>
<accession>A0A3P5YVM8</accession>